<dbReference type="EMBL" id="FQWQ01000003">
    <property type="protein sequence ID" value="SHH48146.1"/>
    <property type="molecule type" value="Genomic_DNA"/>
</dbReference>
<gene>
    <name evidence="5" type="ORF">SAMN04488109_3974</name>
</gene>
<keyword evidence="3" id="KW-0804">Transcription</keyword>
<dbReference type="InterPro" id="IPR037923">
    <property type="entry name" value="HTH-like"/>
</dbReference>
<evidence type="ECO:0000256" key="3">
    <source>
        <dbReference type="ARBA" id="ARBA00023163"/>
    </source>
</evidence>
<evidence type="ECO:0000313" key="6">
    <source>
        <dbReference type="Proteomes" id="UP000184212"/>
    </source>
</evidence>
<evidence type="ECO:0000256" key="1">
    <source>
        <dbReference type="ARBA" id="ARBA00023015"/>
    </source>
</evidence>
<dbReference type="PROSITE" id="PS01124">
    <property type="entry name" value="HTH_ARAC_FAMILY_2"/>
    <property type="match status" value="1"/>
</dbReference>
<sequence>MEKKDNERSISSFNNELKLKGFNAFQIEDDANGVRNYSRKDFYKICLTTGESIIHYADRSYVMKGTILFFANPNVPYSWETISRSYVGYACLFSEDFYKPSDRTESLLHSPLFKVGGTPIFHISEEKREFLNGIFRNMITEQSTNYAFKDDLIRNYINLVIHEALKLQPAEDFDQVKNAAHRITNVFLELLERQFPIEGKDRPLQLRTAQDYASNLNLHVNYLNRAVKETTGKSTTTHISERIASEAKALLLHTDWNVADIAYALGFDYPTYFNNFFKRITGTNPMSLRPAEV</sequence>
<evidence type="ECO:0000259" key="4">
    <source>
        <dbReference type="PROSITE" id="PS01124"/>
    </source>
</evidence>
<dbReference type="SMART" id="SM00342">
    <property type="entry name" value="HTH_ARAC"/>
    <property type="match status" value="1"/>
</dbReference>
<dbReference type="AlphaFoldDB" id="A0A1M5TBT5"/>
<evidence type="ECO:0000313" key="5">
    <source>
        <dbReference type="EMBL" id="SHH48146.1"/>
    </source>
</evidence>
<accession>A0A1M5TBT5</accession>
<protein>
    <submittedName>
        <fullName evidence="5">Helix-turn-helix domain-containing protein</fullName>
    </submittedName>
</protein>
<dbReference type="STRING" id="947013.SAMN04488109_3974"/>
<dbReference type="Gene3D" id="1.10.10.60">
    <property type="entry name" value="Homeodomain-like"/>
    <property type="match status" value="1"/>
</dbReference>
<organism evidence="5 6">
    <name type="scientific">Chryseolinea serpens</name>
    <dbReference type="NCBI Taxonomy" id="947013"/>
    <lineage>
        <taxon>Bacteria</taxon>
        <taxon>Pseudomonadati</taxon>
        <taxon>Bacteroidota</taxon>
        <taxon>Cytophagia</taxon>
        <taxon>Cytophagales</taxon>
        <taxon>Fulvivirgaceae</taxon>
        <taxon>Chryseolinea</taxon>
    </lineage>
</organism>
<dbReference type="OrthoDB" id="629929at2"/>
<dbReference type="InterPro" id="IPR018060">
    <property type="entry name" value="HTH_AraC"/>
</dbReference>
<keyword evidence="1" id="KW-0805">Transcription regulation</keyword>
<dbReference type="GO" id="GO:0043565">
    <property type="term" value="F:sequence-specific DNA binding"/>
    <property type="evidence" value="ECO:0007669"/>
    <property type="project" value="InterPro"/>
</dbReference>
<reference evidence="5 6" key="1">
    <citation type="submission" date="2016-11" db="EMBL/GenBank/DDBJ databases">
        <authorList>
            <person name="Jaros S."/>
            <person name="Januszkiewicz K."/>
            <person name="Wedrychowicz H."/>
        </authorList>
    </citation>
    <scope>NUCLEOTIDE SEQUENCE [LARGE SCALE GENOMIC DNA]</scope>
    <source>
        <strain evidence="5 6">DSM 24574</strain>
    </source>
</reference>
<dbReference type="GO" id="GO:0003700">
    <property type="term" value="F:DNA-binding transcription factor activity"/>
    <property type="evidence" value="ECO:0007669"/>
    <property type="project" value="InterPro"/>
</dbReference>
<dbReference type="Pfam" id="PF12833">
    <property type="entry name" value="HTH_18"/>
    <property type="match status" value="1"/>
</dbReference>
<evidence type="ECO:0000256" key="2">
    <source>
        <dbReference type="ARBA" id="ARBA00023125"/>
    </source>
</evidence>
<keyword evidence="2" id="KW-0238">DNA-binding</keyword>
<proteinExistence type="predicted"/>
<dbReference type="PANTHER" id="PTHR43280:SF32">
    <property type="entry name" value="TRANSCRIPTIONAL REGULATORY PROTEIN"/>
    <property type="match status" value="1"/>
</dbReference>
<dbReference type="InterPro" id="IPR009057">
    <property type="entry name" value="Homeodomain-like_sf"/>
</dbReference>
<dbReference type="SUPFAM" id="SSF51215">
    <property type="entry name" value="Regulatory protein AraC"/>
    <property type="match status" value="1"/>
</dbReference>
<name>A0A1M5TBT5_9BACT</name>
<dbReference type="PANTHER" id="PTHR43280">
    <property type="entry name" value="ARAC-FAMILY TRANSCRIPTIONAL REGULATOR"/>
    <property type="match status" value="1"/>
</dbReference>
<keyword evidence="6" id="KW-1185">Reference proteome</keyword>
<dbReference type="SUPFAM" id="SSF46689">
    <property type="entry name" value="Homeodomain-like"/>
    <property type="match status" value="1"/>
</dbReference>
<feature type="domain" description="HTH araC/xylS-type" evidence="4">
    <location>
        <begin position="181"/>
        <end position="291"/>
    </location>
</feature>
<dbReference type="RefSeq" id="WP_073137483.1">
    <property type="nucleotide sequence ID" value="NZ_FQWQ01000003.1"/>
</dbReference>
<dbReference type="Proteomes" id="UP000184212">
    <property type="component" value="Unassembled WGS sequence"/>
</dbReference>